<evidence type="ECO:0000259" key="2">
    <source>
        <dbReference type="Pfam" id="PF14257"/>
    </source>
</evidence>
<feature type="domain" description="DUF4349" evidence="2">
    <location>
        <begin position="103"/>
        <end position="306"/>
    </location>
</feature>
<keyword evidence="1" id="KW-0472">Membrane</keyword>
<dbReference type="InterPro" id="IPR025645">
    <property type="entry name" value="DUF4349"/>
</dbReference>
<feature type="transmembrane region" description="Helical" evidence="1">
    <location>
        <begin position="12"/>
        <end position="33"/>
    </location>
</feature>
<gene>
    <name evidence="3" type="ORF">MMF94_28210</name>
</gene>
<dbReference type="EMBL" id="JAKXMK010000027">
    <property type="protein sequence ID" value="MCH6169603.1"/>
    <property type="molecule type" value="Genomic_DNA"/>
</dbReference>
<evidence type="ECO:0000313" key="3">
    <source>
        <dbReference type="EMBL" id="MCH6169603.1"/>
    </source>
</evidence>
<dbReference type="RefSeq" id="WP_241040244.1">
    <property type="nucleotide sequence ID" value="NZ_BAAAJF010000015.1"/>
</dbReference>
<accession>A0ABS9TMI3</accession>
<reference evidence="3 4" key="1">
    <citation type="submission" date="2022-03" db="EMBL/GenBank/DDBJ databases">
        <title>Pseudonocardia alaer sp. nov., a novel actinomycete isolated from reed forest soil.</title>
        <authorList>
            <person name="Wang L."/>
        </authorList>
    </citation>
    <scope>NUCLEOTIDE SEQUENCE [LARGE SCALE GENOMIC DNA]</scope>
    <source>
        <strain evidence="3 4">Y-16303</strain>
    </source>
</reference>
<name>A0ABS9TMI3_9PSEU</name>
<keyword evidence="4" id="KW-1185">Reference proteome</keyword>
<protein>
    <submittedName>
        <fullName evidence="3">DUF4349 domain-containing protein</fullName>
    </submittedName>
</protein>
<sequence length="335" mass="33686">MTVARWGRRKTVVAAAAVVGVLAVGTGVVLVGFSPGGSSPGVATVAPAHPSSGPTVKGVVPMDGGAGAYSERAAGNDARSVAPPQAVVPDKAAGVSVGTLGPQLVRTAQISVEVKDPTASSRQVRTAAAGVNGFVTEEQSSDTGGLLVLRVPADALDRLVDEIAAVGRVVGRSSQVLDATEEVVDLDARVTSQQASVARVRALLAEATSIGDVVAIESELARREADLDSLTSRLDALRDRVALSTLTVDLRSPGAPPVGDQPPPGFRDGLVAGWDGLRAAGTAAAAVIGFLLPFLPVVAMLGGIIWLARRVVRARRAPASASAGGRSGPGSEGES</sequence>
<keyword evidence="1" id="KW-0812">Transmembrane</keyword>
<feature type="transmembrane region" description="Helical" evidence="1">
    <location>
        <begin position="283"/>
        <end position="308"/>
    </location>
</feature>
<comment type="caution">
    <text evidence="3">The sequence shown here is derived from an EMBL/GenBank/DDBJ whole genome shotgun (WGS) entry which is preliminary data.</text>
</comment>
<evidence type="ECO:0000313" key="4">
    <source>
        <dbReference type="Proteomes" id="UP001299970"/>
    </source>
</evidence>
<organism evidence="3 4">
    <name type="scientific">Pseudonocardia alaniniphila</name>
    <dbReference type="NCBI Taxonomy" id="75291"/>
    <lineage>
        <taxon>Bacteria</taxon>
        <taxon>Bacillati</taxon>
        <taxon>Actinomycetota</taxon>
        <taxon>Actinomycetes</taxon>
        <taxon>Pseudonocardiales</taxon>
        <taxon>Pseudonocardiaceae</taxon>
        <taxon>Pseudonocardia</taxon>
    </lineage>
</organism>
<evidence type="ECO:0000256" key="1">
    <source>
        <dbReference type="SAM" id="Phobius"/>
    </source>
</evidence>
<keyword evidence="1" id="KW-1133">Transmembrane helix</keyword>
<dbReference type="Proteomes" id="UP001299970">
    <property type="component" value="Unassembled WGS sequence"/>
</dbReference>
<proteinExistence type="predicted"/>
<dbReference type="Pfam" id="PF14257">
    <property type="entry name" value="DUF4349"/>
    <property type="match status" value="1"/>
</dbReference>